<comment type="caution">
    <text evidence="10">The sequence shown here is derived from an EMBL/GenBank/DDBJ whole genome shotgun (WGS) entry which is preliminary data.</text>
</comment>
<feature type="binding site" evidence="8">
    <location>
        <position position="307"/>
    </location>
    <ligand>
        <name>Fe cation</name>
        <dbReference type="ChEBI" id="CHEBI:24875"/>
    </ligand>
</feature>
<feature type="binding site" evidence="8">
    <location>
        <begin position="144"/>
        <end position="148"/>
    </location>
    <ligand>
        <name>substrate</name>
    </ligand>
</feature>
<dbReference type="GO" id="GO:0005506">
    <property type="term" value="F:iron ion binding"/>
    <property type="evidence" value="ECO:0007669"/>
    <property type="project" value="UniProtKB-UniRule"/>
</dbReference>
<dbReference type="SUPFAM" id="SSF53067">
    <property type="entry name" value="Actin-like ATPase domain"/>
    <property type="match status" value="1"/>
</dbReference>
<dbReference type="PANTHER" id="PTHR11735">
    <property type="entry name" value="TRNA N6-ADENOSINE THREONYLCARBAMOYLTRANSFERASE"/>
    <property type="match status" value="1"/>
</dbReference>
<feature type="binding site" evidence="8">
    <location>
        <position position="279"/>
    </location>
    <ligand>
        <name>substrate</name>
    </ligand>
</feature>
<dbReference type="AlphaFoldDB" id="A0A7W9W622"/>
<reference evidence="10 11" key="1">
    <citation type="submission" date="2020-08" db="EMBL/GenBank/DDBJ databases">
        <title>Genomic Encyclopedia of Type Strains, Phase IV (KMG-IV): sequencing the most valuable type-strain genomes for metagenomic binning, comparative biology and taxonomic classification.</title>
        <authorList>
            <person name="Goeker M."/>
        </authorList>
    </citation>
    <scope>NUCLEOTIDE SEQUENCE [LARGE SCALE GENOMIC DNA]</scope>
    <source>
        <strain evidence="10 11">DSM 23562</strain>
    </source>
</reference>
<comment type="similarity">
    <text evidence="8">Belongs to the KAE1 / TsaD family.</text>
</comment>
<evidence type="ECO:0000256" key="6">
    <source>
        <dbReference type="ARBA" id="ARBA00023315"/>
    </source>
</evidence>
<gene>
    <name evidence="8" type="primary">tsaD</name>
    <name evidence="10" type="ORF">HNQ39_001322</name>
</gene>
<proteinExistence type="inferred from homology"/>
<keyword evidence="11" id="KW-1185">Reference proteome</keyword>
<evidence type="ECO:0000256" key="3">
    <source>
        <dbReference type="ARBA" id="ARBA00022694"/>
    </source>
</evidence>
<dbReference type="InterPro" id="IPR043129">
    <property type="entry name" value="ATPase_NBD"/>
</dbReference>
<evidence type="ECO:0000256" key="1">
    <source>
        <dbReference type="ARBA" id="ARBA00022490"/>
    </source>
</evidence>
<evidence type="ECO:0000256" key="5">
    <source>
        <dbReference type="ARBA" id="ARBA00023004"/>
    </source>
</evidence>
<dbReference type="FunFam" id="3.30.420.40:FF:000040">
    <property type="entry name" value="tRNA N6-adenosine threonylcarbamoyltransferase"/>
    <property type="match status" value="1"/>
</dbReference>
<dbReference type="Pfam" id="PF00814">
    <property type="entry name" value="TsaD"/>
    <property type="match status" value="1"/>
</dbReference>
<dbReference type="CDD" id="cd24133">
    <property type="entry name" value="ASKHA_NBD_TsaD_bac"/>
    <property type="match status" value="1"/>
</dbReference>
<sequence>MIIFGIETSCDETSAAVVEDGRRLLSNVVASQMEEHARFGGVVPELASRRHVEALLPVFRQALSEAGVTWAEIDAIAVTNRPGLLGALLVGTSAAKALGMALKKPVVPVHHIEAHLYANWLVAPPAPMDGGERGGADYPAVALVVSGGHTDLFHLRGHGDYVLLGRTRDDAAGEAFDKCARLMGLGYPGGPAMQRAAEGGNPKAIAFPRALLPGTHEFSFSGLKTSVRYAMQGENLPSLSDIAASFQEAVVDVLSKKTVAAAKELGVEHVLLAGGVSANTRLREVMQERCDKAGLALFYPPVALCTDNAAMIACAGYWYLQNGRTSSLDFETRASEPLAALSGQP</sequence>
<feature type="domain" description="Gcp-like" evidence="9">
    <location>
        <begin position="24"/>
        <end position="313"/>
    </location>
</feature>
<dbReference type="InterPro" id="IPR017860">
    <property type="entry name" value="Peptidase_M22_CS"/>
</dbReference>
<dbReference type="PROSITE" id="PS01016">
    <property type="entry name" value="GLYCOPROTEASE"/>
    <property type="match status" value="1"/>
</dbReference>
<feature type="binding site" evidence="8">
    <location>
        <position position="190"/>
    </location>
    <ligand>
        <name>substrate</name>
    </ligand>
</feature>
<comment type="function">
    <text evidence="8">Required for the formation of a threonylcarbamoyl group on adenosine at position 37 (t(6)A37) in tRNAs that read codons beginning with adenine. Is involved in the transfer of the threonylcarbamoyl moiety of threonylcarbamoyl-AMP (TC-AMP) to the N6 group of A37, together with TsaE and TsaB. TsaD likely plays a direct catalytic role in this reaction.</text>
</comment>
<dbReference type="PANTHER" id="PTHR11735:SF6">
    <property type="entry name" value="TRNA N6-ADENOSINE THREONYLCARBAMOYLTRANSFERASE, MITOCHONDRIAL"/>
    <property type="match status" value="1"/>
</dbReference>
<evidence type="ECO:0000256" key="4">
    <source>
        <dbReference type="ARBA" id="ARBA00022723"/>
    </source>
</evidence>
<dbReference type="EMBL" id="JACHGW010000001">
    <property type="protein sequence ID" value="MBB6049560.1"/>
    <property type="molecule type" value="Genomic_DNA"/>
</dbReference>
<protein>
    <recommendedName>
        <fullName evidence="8">tRNA N6-adenosine threonylcarbamoyltransferase</fullName>
        <ecNumber evidence="8">2.3.1.234</ecNumber>
    </recommendedName>
    <alternativeName>
        <fullName evidence="8">N6-L-threonylcarbamoyladenine synthase</fullName>
        <shortName evidence="8">t(6)A synthase</shortName>
    </alternativeName>
    <alternativeName>
        <fullName evidence="8">t(6)A37 threonylcarbamoyladenosine biosynthesis protein TsaD</fullName>
    </alternativeName>
    <alternativeName>
        <fullName evidence="8">tRNA threonylcarbamoyladenosine biosynthesis protein TsaD</fullName>
    </alternativeName>
</protein>
<dbReference type="InterPro" id="IPR000905">
    <property type="entry name" value="Gcp-like_dom"/>
</dbReference>
<dbReference type="GO" id="GO:0002949">
    <property type="term" value="P:tRNA threonylcarbamoyladenosine modification"/>
    <property type="evidence" value="ECO:0007669"/>
    <property type="project" value="UniProtKB-UniRule"/>
</dbReference>
<dbReference type="Proteomes" id="UP000520814">
    <property type="component" value="Unassembled WGS sequence"/>
</dbReference>
<evidence type="ECO:0000256" key="7">
    <source>
        <dbReference type="ARBA" id="ARBA00048117"/>
    </source>
</evidence>
<organism evidence="10 11">
    <name type="scientific">Armatimonas rosea</name>
    <dbReference type="NCBI Taxonomy" id="685828"/>
    <lineage>
        <taxon>Bacteria</taxon>
        <taxon>Bacillati</taxon>
        <taxon>Armatimonadota</taxon>
        <taxon>Armatimonadia</taxon>
        <taxon>Armatimonadales</taxon>
        <taxon>Armatimonadaceae</taxon>
        <taxon>Armatimonas</taxon>
    </lineage>
</organism>
<name>A0A7W9W622_ARMRO</name>
<dbReference type="RefSeq" id="WP_221289835.1">
    <property type="nucleotide sequence ID" value="NZ_JACHGW010000001.1"/>
</dbReference>
<comment type="catalytic activity">
    <reaction evidence="7 8">
        <text>L-threonylcarbamoyladenylate + adenosine(37) in tRNA = N(6)-L-threonylcarbamoyladenosine(37) in tRNA + AMP + H(+)</text>
        <dbReference type="Rhea" id="RHEA:37059"/>
        <dbReference type="Rhea" id="RHEA-COMP:10162"/>
        <dbReference type="Rhea" id="RHEA-COMP:10163"/>
        <dbReference type="ChEBI" id="CHEBI:15378"/>
        <dbReference type="ChEBI" id="CHEBI:73682"/>
        <dbReference type="ChEBI" id="CHEBI:74411"/>
        <dbReference type="ChEBI" id="CHEBI:74418"/>
        <dbReference type="ChEBI" id="CHEBI:456215"/>
        <dbReference type="EC" id="2.3.1.234"/>
    </reaction>
</comment>
<evidence type="ECO:0000256" key="8">
    <source>
        <dbReference type="HAMAP-Rule" id="MF_01445"/>
    </source>
</evidence>
<dbReference type="Gene3D" id="3.30.420.40">
    <property type="match status" value="2"/>
</dbReference>
<dbReference type="EC" id="2.3.1.234" evidence="8"/>
<comment type="cofactor">
    <cofactor evidence="8">
        <name>Fe(2+)</name>
        <dbReference type="ChEBI" id="CHEBI:29033"/>
    </cofactor>
    <text evidence="8">Binds 1 Fe(2+) ion per subunit.</text>
</comment>
<evidence type="ECO:0000313" key="10">
    <source>
        <dbReference type="EMBL" id="MBB6049560.1"/>
    </source>
</evidence>
<dbReference type="NCBIfam" id="TIGR00329">
    <property type="entry name" value="gcp_kae1"/>
    <property type="match status" value="1"/>
</dbReference>
<keyword evidence="1 8" id="KW-0963">Cytoplasm</keyword>
<evidence type="ECO:0000259" key="9">
    <source>
        <dbReference type="Pfam" id="PF00814"/>
    </source>
</evidence>
<keyword evidence="4 8" id="KW-0479">Metal-binding</keyword>
<dbReference type="NCBIfam" id="TIGR03723">
    <property type="entry name" value="T6A_TsaD_YgjD"/>
    <property type="match status" value="1"/>
</dbReference>
<dbReference type="PRINTS" id="PR00789">
    <property type="entry name" value="OSIALOPTASE"/>
</dbReference>
<keyword evidence="6 8" id="KW-0012">Acyltransferase</keyword>
<dbReference type="GO" id="GO:0061711">
    <property type="term" value="F:tRNA N(6)-L-threonylcarbamoyladenine synthase activity"/>
    <property type="evidence" value="ECO:0007669"/>
    <property type="project" value="UniProtKB-EC"/>
</dbReference>
<keyword evidence="2 8" id="KW-0808">Transferase</keyword>
<dbReference type="InterPro" id="IPR022450">
    <property type="entry name" value="TsaD"/>
</dbReference>
<comment type="caution">
    <text evidence="8">Lacks conserved residue(s) required for the propagation of feature annotation.</text>
</comment>
<accession>A0A7W9W622</accession>
<feature type="binding site" evidence="8">
    <location>
        <position position="177"/>
    </location>
    <ligand>
        <name>substrate</name>
    </ligand>
</feature>
<dbReference type="GO" id="GO:0005737">
    <property type="term" value="C:cytoplasm"/>
    <property type="evidence" value="ECO:0007669"/>
    <property type="project" value="UniProtKB-SubCell"/>
</dbReference>
<evidence type="ECO:0000313" key="11">
    <source>
        <dbReference type="Proteomes" id="UP000520814"/>
    </source>
</evidence>
<dbReference type="HAMAP" id="MF_01445">
    <property type="entry name" value="TsaD"/>
    <property type="match status" value="1"/>
</dbReference>
<dbReference type="InterPro" id="IPR017861">
    <property type="entry name" value="KAE1/TsaD"/>
</dbReference>
<dbReference type="FunFam" id="3.30.420.40:FF:000012">
    <property type="entry name" value="tRNA N6-adenosine threonylcarbamoyltransferase"/>
    <property type="match status" value="1"/>
</dbReference>
<evidence type="ECO:0000256" key="2">
    <source>
        <dbReference type="ARBA" id="ARBA00022679"/>
    </source>
</evidence>
<comment type="subcellular location">
    <subcellularLocation>
        <location evidence="8">Cytoplasm</location>
    </subcellularLocation>
</comment>
<keyword evidence="5 8" id="KW-0408">Iron</keyword>
<feature type="binding site" evidence="8">
    <location>
        <position position="111"/>
    </location>
    <ligand>
        <name>Fe cation</name>
        <dbReference type="ChEBI" id="CHEBI:24875"/>
    </ligand>
</feature>
<feature type="binding site" evidence="8">
    <location>
        <position position="115"/>
    </location>
    <ligand>
        <name>Fe cation</name>
        <dbReference type="ChEBI" id="CHEBI:24875"/>
    </ligand>
</feature>
<keyword evidence="3 8" id="KW-0819">tRNA processing</keyword>